<comment type="similarity">
    <text evidence="1">Belongs to the carbohydrate kinase PfkB family.</text>
</comment>
<dbReference type="EMBL" id="NOXU01000032">
    <property type="protein sequence ID" value="OYQ31361.1"/>
    <property type="molecule type" value="Genomic_DNA"/>
</dbReference>
<dbReference type="Proteomes" id="UP000216998">
    <property type="component" value="Unassembled WGS sequence"/>
</dbReference>
<organism evidence="5 6">
    <name type="scientific">Niveispirillum lacus</name>
    <dbReference type="NCBI Taxonomy" id="1981099"/>
    <lineage>
        <taxon>Bacteria</taxon>
        <taxon>Pseudomonadati</taxon>
        <taxon>Pseudomonadota</taxon>
        <taxon>Alphaproteobacteria</taxon>
        <taxon>Rhodospirillales</taxon>
        <taxon>Azospirillaceae</taxon>
        <taxon>Niveispirillum</taxon>
    </lineage>
</organism>
<dbReference type="Pfam" id="PF00294">
    <property type="entry name" value="PfkB"/>
    <property type="match status" value="2"/>
</dbReference>
<accession>A0A255YQA4</accession>
<comment type="caution">
    <text evidence="5">The sequence shown here is derived from an EMBL/GenBank/DDBJ whole genome shotgun (WGS) entry which is preliminary data.</text>
</comment>
<evidence type="ECO:0000313" key="5">
    <source>
        <dbReference type="EMBL" id="OYQ31361.1"/>
    </source>
</evidence>
<dbReference type="InterPro" id="IPR029056">
    <property type="entry name" value="Ribokinase-like"/>
</dbReference>
<dbReference type="GO" id="GO:0016301">
    <property type="term" value="F:kinase activity"/>
    <property type="evidence" value="ECO:0007669"/>
    <property type="project" value="UniProtKB-KW"/>
</dbReference>
<keyword evidence="2" id="KW-0808">Transferase</keyword>
<dbReference type="InterPro" id="IPR011611">
    <property type="entry name" value="PfkB_dom"/>
</dbReference>
<dbReference type="PANTHER" id="PTHR43320:SF2">
    <property type="entry name" value="2-DEHYDRO-3-DEOXYGLUCONOKINASE_2-DEHYDRO-3-DEOXYGALACTONOKINASE"/>
    <property type="match status" value="1"/>
</dbReference>
<feature type="domain" description="Carbohydrate kinase PfkB" evidence="4">
    <location>
        <begin position="273"/>
        <end position="319"/>
    </location>
</feature>
<keyword evidence="3 5" id="KW-0418">Kinase</keyword>
<proteinExistence type="inferred from homology"/>
<protein>
    <submittedName>
        <fullName evidence="5">2-keto-3-deoxygluconate kinase</fullName>
    </submittedName>
</protein>
<dbReference type="Gene3D" id="3.40.1190.20">
    <property type="match status" value="1"/>
</dbReference>
<dbReference type="AlphaFoldDB" id="A0A255YQA4"/>
<evidence type="ECO:0000256" key="3">
    <source>
        <dbReference type="ARBA" id="ARBA00022777"/>
    </source>
</evidence>
<dbReference type="SUPFAM" id="SSF53613">
    <property type="entry name" value="Ribokinase-like"/>
    <property type="match status" value="1"/>
</dbReference>
<evidence type="ECO:0000256" key="2">
    <source>
        <dbReference type="ARBA" id="ARBA00022679"/>
    </source>
</evidence>
<gene>
    <name evidence="5" type="ORF">CHU95_19545</name>
</gene>
<dbReference type="InterPro" id="IPR052700">
    <property type="entry name" value="Carb_kinase_PfkB-like"/>
</dbReference>
<evidence type="ECO:0000256" key="1">
    <source>
        <dbReference type="ARBA" id="ARBA00010688"/>
    </source>
</evidence>
<evidence type="ECO:0000259" key="4">
    <source>
        <dbReference type="Pfam" id="PF00294"/>
    </source>
</evidence>
<sequence>MTGRIVCFGELLMRLTAPGRELLLQSPRLDVTFGGAEANVAVSLARFGWDAAVVSTLPDQGIGEACRGELRRHGIDTRGIQMRHGRMGLYFLTVGAMQRPSEIIYDRAGSAFAVTEAGAYDWPTLLHGAGWLHVGGITPAVSAEAEKAVVAAAEAAKAAGVKVSFDCNYRAKLWADRGGDAPAVFAKLASCADLMFGNERDIALILGADFHAIPLSERFLAAAELAFKTWPGLKWLASTIRSHHDVDHQELTGRVAARDHRVHYSRTYKLNGIVDRIGGGDAFAAGLIHELEKGWAADQAINFAAAAAALKHSVQGDANLVSVADVMSLVNEEGLDVKR</sequence>
<dbReference type="PANTHER" id="PTHR43320">
    <property type="entry name" value="SUGAR KINASE"/>
    <property type="match status" value="1"/>
</dbReference>
<feature type="domain" description="Carbohydrate kinase PfkB" evidence="4">
    <location>
        <begin position="4"/>
        <end position="209"/>
    </location>
</feature>
<evidence type="ECO:0000313" key="6">
    <source>
        <dbReference type="Proteomes" id="UP000216998"/>
    </source>
</evidence>
<dbReference type="RefSeq" id="WP_094458035.1">
    <property type="nucleotide sequence ID" value="NZ_NOXU01000032.1"/>
</dbReference>
<dbReference type="OrthoDB" id="9776822at2"/>
<reference evidence="5 6" key="1">
    <citation type="submission" date="2017-07" db="EMBL/GenBank/DDBJ databases">
        <title>Niveispirillum cyanobacteriorum sp. nov., isolated from cyanobacterial aggregates in a eutrophic lake.</title>
        <authorList>
            <person name="Cai H."/>
        </authorList>
    </citation>
    <scope>NUCLEOTIDE SEQUENCE [LARGE SCALE GENOMIC DNA]</scope>
    <source>
        <strain evidence="6">TH1-14</strain>
    </source>
</reference>
<dbReference type="CDD" id="cd01166">
    <property type="entry name" value="KdgK"/>
    <property type="match status" value="1"/>
</dbReference>
<keyword evidence="6" id="KW-1185">Reference proteome</keyword>
<name>A0A255YQA4_9PROT</name>